<gene>
    <name evidence="4" type="primary">greB</name>
    <name evidence="7" type="ORF">AUP43_01775</name>
</gene>
<keyword evidence="1 4" id="KW-0805">Transcription regulation</keyword>
<comment type="similarity">
    <text evidence="4">Belongs to the GreA/GreB family. GreB subfamily.</text>
</comment>
<dbReference type="NCBIfam" id="TIGR01461">
    <property type="entry name" value="greB"/>
    <property type="match status" value="1"/>
</dbReference>
<dbReference type="InterPro" id="IPR022691">
    <property type="entry name" value="Tscrpt_elong_fac_GreA/B_N"/>
</dbReference>
<keyword evidence="3 4" id="KW-0804">Transcription</keyword>
<evidence type="ECO:0000256" key="1">
    <source>
        <dbReference type="ARBA" id="ARBA00023015"/>
    </source>
</evidence>
<dbReference type="HAMAP" id="MF_00930">
    <property type="entry name" value="GreB"/>
    <property type="match status" value="1"/>
</dbReference>
<dbReference type="HAMAP" id="MF_00105">
    <property type="entry name" value="GreA_GreB"/>
    <property type="match status" value="1"/>
</dbReference>
<dbReference type="GO" id="GO:0006354">
    <property type="term" value="P:DNA-templated transcription elongation"/>
    <property type="evidence" value="ECO:0007669"/>
    <property type="project" value="TreeGrafter"/>
</dbReference>
<dbReference type="FunFam" id="3.10.50.30:FF:000001">
    <property type="entry name" value="Transcription elongation factor GreA"/>
    <property type="match status" value="1"/>
</dbReference>
<dbReference type="Proteomes" id="UP000076400">
    <property type="component" value="Unassembled WGS sequence"/>
</dbReference>
<keyword evidence="8" id="KW-1185">Reference proteome</keyword>
<dbReference type="PANTHER" id="PTHR30437:SF6">
    <property type="entry name" value="TRANSCRIPTION ELONGATION FACTOR GREB"/>
    <property type="match status" value="1"/>
</dbReference>
<comment type="function">
    <text evidence="4">Necessary for efficient RNA polymerase transcription elongation past template-encoded arresting sites. The arresting sites in DNA have the property of trapping a certain fraction of elongating RNA polymerases that pass through, resulting in locked ternary complexes. Cleavage of the nascent transcript by cleavage factors such as GreA or GreB allows the resumption of elongation from the new 3'terminus. GreB releases sequences of up to 9 nucleotides in length.</text>
</comment>
<reference evidence="7 8" key="1">
    <citation type="submission" date="2015-12" db="EMBL/GenBank/DDBJ databases">
        <title>Genome sequence of Oceanibaculum pacificum MCCC 1A02656.</title>
        <authorList>
            <person name="Lu L."/>
            <person name="Lai Q."/>
            <person name="Shao Z."/>
            <person name="Qian P."/>
        </authorList>
    </citation>
    <scope>NUCLEOTIDE SEQUENCE [LARGE SCALE GENOMIC DNA]</scope>
    <source>
        <strain evidence="7 8">MCCC 1A02656</strain>
    </source>
</reference>
<dbReference type="GO" id="GO:0070063">
    <property type="term" value="F:RNA polymerase binding"/>
    <property type="evidence" value="ECO:0007669"/>
    <property type="project" value="InterPro"/>
</dbReference>
<feature type="domain" description="Transcription elongation factor GreA/GreB N-terminal" evidence="6">
    <location>
        <begin position="27"/>
        <end position="95"/>
    </location>
</feature>
<dbReference type="Pfam" id="PF03449">
    <property type="entry name" value="GreA_GreB_N"/>
    <property type="match status" value="1"/>
</dbReference>
<dbReference type="AlphaFoldDB" id="A0A154W4G0"/>
<name>A0A154W4G0_9PROT</name>
<dbReference type="InterPro" id="IPR036953">
    <property type="entry name" value="GreA/GreB_C_sf"/>
</dbReference>
<evidence type="ECO:0000313" key="8">
    <source>
        <dbReference type="Proteomes" id="UP000076400"/>
    </source>
</evidence>
<evidence type="ECO:0000313" key="7">
    <source>
        <dbReference type="EMBL" id="KZD08353.1"/>
    </source>
</evidence>
<evidence type="ECO:0000256" key="2">
    <source>
        <dbReference type="ARBA" id="ARBA00023125"/>
    </source>
</evidence>
<feature type="domain" description="Transcription elongation factor GreA/GreB C-terminal" evidence="5">
    <location>
        <begin position="106"/>
        <end position="179"/>
    </location>
</feature>
<evidence type="ECO:0000259" key="6">
    <source>
        <dbReference type="Pfam" id="PF03449"/>
    </source>
</evidence>
<dbReference type="GO" id="GO:0003746">
    <property type="term" value="F:translation elongation factor activity"/>
    <property type="evidence" value="ECO:0007669"/>
    <property type="project" value="UniProtKB-KW"/>
</dbReference>
<comment type="caution">
    <text evidence="7">The sequence shown here is derived from an EMBL/GenBank/DDBJ whole genome shotgun (WGS) entry which is preliminary data.</text>
</comment>
<dbReference type="PROSITE" id="PS00829">
    <property type="entry name" value="GREAB_1"/>
    <property type="match status" value="1"/>
</dbReference>
<dbReference type="FunFam" id="1.10.287.180:FF:000001">
    <property type="entry name" value="Transcription elongation factor GreA"/>
    <property type="match status" value="1"/>
</dbReference>
<sequence length="182" mass="20353">MSAETEMQDDLDEGEDDAAALPAGLKNYITPEGLERLKAELKDLRQIERPKVVEVVSWAAGNGDRSENGDYIYGKKRLREIDRRLRFLAKRIEIAVPVDPALQTNRDQVFFGATVTYCDSRDAERTVRIVGIDEVDHDKGEISWISPVARALLKARIGDLVKLRTPAGMEELEVLAIRYGAG</sequence>
<dbReference type="InterPro" id="IPR018151">
    <property type="entry name" value="TF_GreA/GreB_CS"/>
</dbReference>
<dbReference type="NCBIfam" id="NF002506">
    <property type="entry name" value="PRK01885.1"/>
    <property type="match status" value="1"/>
</dbReference>
<protein>
    <recommendedName>
        <fullName evidence="4">Transcription elongation factor GreB</fullName>
    </recommendedName>
    <alternativeName>
        <fullName evidence="4">Transcript cleavage factor GreB</fullName>
    </alternativeName>
</protein>
<dbReference type="OrthoDB" id="9808774at2"/>
<evidence type="ECO:0000256" key="4">
    <source>
        <dbReference type="HAMAP-Rule" id="MF_00930"/>
    </source>
</evidence>
<dbReference type="PANTHER" id="PTHR30437">
    <property type="entry name" value="TRANSCRIPTION ELONGATION FACTOR GREA"/>
    <property type="match status" value="1"/>
</dbReference>
<dbReference type="STRING" id="580166.AUP43_01775"/>
<dbReference type="InterPro" id="IPR006358">
    <property type="entry name" value="Tscrpt_elong_fac_GreB"/>
</dbReference>
<keyword evidence="7" id="KW-0251">Elongation factor</keyword>
<dbReference type="GO" id="GO:0003677">
    <property type="term" value="F:DNA binding"/>
    <property type="evidence" value="ECO:0007669"/>
    <property type="project" value="UniProtKB-UniRule"/>
</dbReference>
<dbReference type="PROSITE" id="PS00830">
    <property type="entry name" value="GREAB_2"/>
    <property type="match status" value="1"/>
</dbReference>
<organism evidence="7 8">
    <name type="scientific">Oceanibaculum pacificum</name>
    <dbReference type="NCBI Taxonomy" id="580166"/>
    <lineage>
        <taxon>Bacteria</taxon>
        <taxon>Pseudomonadati</taxon>
        <taxon>Pseudomonadota</taxon>
        <taxon>Alphaproteobacteria</taxon>
        <taxon>Rhodospirillales</taxon>
        <taxon>Oceanibaculaceae</taxon>
        <taxon>Oceanibaculum</taxon>
    </lineage>
</organism>
<dbReference type="RefSeq" id="WP_067555733.1">
    <property type="nucleotide sequence ID" value="NZ_LPXN01000105.1"/>
</dbReference>
<dbReference type="InterPro" id="IPR001437">
    <property type="entry name" value="Tscrpt_elong_fac_GreA/B_C"/>
</dbReference>
<keyword evidence="2 4" id="KW-0238">DNA-binding</keyword>
<dbReference type="SUPFAM" id="SSF46557">
    <property type="entry name" value="GreA transcript cleavage protein, N-terminal domain"/>
    <property type="match status" value="1"/>
</dbReference>
<dbReference type="InterPro" id="IPR023459">
    <property type="entry name" value="Tscrpt_elong_fac_GreA/B_fam"/>
</dbReference>
<dbReference type="SUPFAM" id="SSF54534">
    <property type="entry name" value="FKBP-like"/>
    <property type="match status" value="1"/>
</dbReference>
<dbReference type="GO" id="GO:0032784">
    <property type="term" value="P:regulation of DNA-templated transcription elongation"/>
    <property type="evidence" value="ECO:0007669"/>
    <property type="project" value="UniProtKB-UniRule"/>
</dbReference>
<dbReference type="Gene3D" id="3.10.50.30">
    <property type="entry name" value="Transcription elongation factor, GreA/GreB, C-terminal domain"/>
    <property type="match status" value="1"/>
</dbReference>
<evidence type="ECO:0000256" key="3">
    <source>
        <dbReference type="ARBA" id="ARBA00023163"/>
    </source>
</evidence>
<proteinExistence type="inferred from homology"/>
<dbReference type="InterPro" id="IPR036805">
    <property type="entry name" value="Tscrpt_elong_fac_GreA/B_N_sf"/>
</dbReference>
<dbReference type="EMBL" id="LPXN01000105">
    <property type="protein sequence ID" value="KZD08353.1"/>
    <property type="molecule type" value="Genomic_DNA"/>
</dbReference>
<dbReference type="Gene3D" id="1.10.287.180">
    <property type="entry name" value="Transcription elongation factor, GreA/GreB, N-terminal domain"/>
    <property type="match status" value="1"/>
</dbReference>
<dbReference type="Pfam" id="PF01272">
    <property type="entry name" value="GreA_GreB"/>
    <property type="match status" value="1"/>
</dbReference>
<dbReference type="InterPro" id="IPR028624">
    <property type="entry name" value="Tscrpt_elong_fac_GreA/B"/>
</dbReference>
<accession>A0A154W4G0</accession>
<keyword evidence="7" id="KW-0648">Protein biosynthesis</keyword>
<evidence type="ECO:0000259" key="5">
    <source>
        <dbReference type="Pfam" id="PF01272"/>
    </source>
</evidence>
<dbReference type="PIRSF" id="PIRSF006092">
    <property type="entry name" value="GreA_GreB"/>
    <property type="match status" value="1"/>
</dbReference>